<dbReference type="InterPro" id="IPR004099">
    <property type="entry name" value="Pyr_nucl-diS_OxRdtase_dimer"/>
</dbReference>
<comment type="caution">
    <text evidence="14">The sequence shown here is derived from an EMBL/GenBank/DDBJ whole genome shotgun (WGS) entry which is preliminary data.</text>
</comment>
<dbReference type="OrthoDB" id="9800167at2"/>
<dbReference type="EMBL" id="PJAF01000014">
    <property type="protein sequence ID" value="PKF68653.1"/>
    <property type="molecule type" value="Genomic_DNA"/>
</dbReference>
<feature type="binding site" evidence="9">
    <location>
        <begin position="174"/>
        <end position="181"/>
    </location>
    <ligand>
        <name>NAD(+)</name>
        <dbReference type="ChEBI" id="CHEBI:57540"/>
    </ligand>
</feature>
<evidence type="ECO:0000256" key="7">
    <source>
        <dbReference type="ARBA" id="ARBA00023284"/>
    </source>
</evidence>
<dbReference type="InterPro" id="IPR036188">
    <property type="entry name" value="FAD/NAD-bd_sf"/>
</dbReference>
<keyword evidence="5 11" id="KW-0560">Oxidoreductase</keyword>
<keyword evidence="3 9" id="KW-0274">FAD</keyword>
<feature type="domain" description="Pyridine nucleotide-disulphide oxidoreductase dimerisation" evidence="12">
    <location>
        <begin position="344"/>
        <end position="456"/>
    </location>
</feature>
<dbReference type="AlphaFoldDB" id="A0A2N0X7I4"/>
<dbReference type="SUPFAM" id="SSF55424">
    <property type="entry name" value="FAD/NAD-linked reductases, dimerisation (C-terminal) domain"/>
    <property type="match status" value="1"/>
</dbReference>
<dbReference type="Gene3D" id="3.50.50.60">
    <property type="entry name" value="FAD/NAD(P)-binding domain"/>
    <property type="match status" value="2"/>
</dbReference>
<organism evidence="14 15">
    <name type="scientific">Corynebacterium mastitidis</name>
    <dbReference type="NCBI Taxonomy" id="161890"/>
    <lineage>
        <taxon>Bacteria</taxon>
        <taxon>Bacillati</taxon>
        <taxon>Actinomycetota</taxon>
        <taxon>Actinomycetes</taxon>
        <taxon>Mycobacteriales</taxon>
        <taxon>Corynebacteriaceae</taxon>
        <taxon>Corynebacterium</taxon>
    </lineage>
</organism>
<evidence type="ECO:0000256" key="9">
    <source>
        <dbReference type="PIRSR" id="PIRSR000350-3"/>
    </source>
</evidence>
<dbReference type="GO" id="GO:0016668">
    <property type="term" value="F:oxidoreductase activity, acting on a sulfur group of donors, NAD(P) as acceptor"/>
    <property type="evidence" value="ECO:0007669"/>
    <property type="project" value="InterPro"/>
</dbReference>
<dbReference type="STRING" id="1121365.GCA_000375365_00220"/>
<feature type="binding site" evidence="9">
    <location>
        <position position="265"/>
    </location>
    <ligand>
        <name>NAD(+)</name>
        <dbReference type="ChEBI" id="CHEBI:57540"/>
    </ligand>
</feature>
<gene>
    <name evidence="14" type="ORF">CXB45_05880</name>
</gene>
<dbReference type="GO" id="GO:0003955">
    <property type="term" value="F:NAD(P)H dehydrogenase (quinone) activity"/>
    <property type="evidence" value="ECO:0007669"/>
    <property type="project" value="TreeGrafter"/>
</dbReference>
<evidence type="ECO:0000259" key="13">
    <source>
        <dbReference type="Pfam" id="PF07992"/>
    </source>
</evidence>
<dbReference type="Pfam" id="PF02852">
    <property type="entry name" value="Pyr_redox_dim"/>
    <property type="match status" value="1"/>
</dbReference>
<dbReference type="GO" id="GO:0050660">
    <property type="term" value="F:flavin adenine dinucleotide binding"/>
    <property type="evidence" value="ECO:0007669"/>
    <property type="project" value="TreeGrafter"/>
</dbReference>
<dbReference type="PIRSF" id="PIRSF000350">
    <property type="entry name" value="Mercury_reductase_MerA"/>
    <property type="match status" value="1"/>
</dbReference>
<keyword evidence="9" id="KW-0547">Nucleotide-binding</keyword>
<feature type="binding site" evidence="9">
    <location>
        <position position="54"/>
    </location>
    <ligand>
        <name>FAD</name>
        <dbReference type="ChEBI" id="CHEBI:57692"/>
    </ligand>
</feature>
<evidence type="ECO:0000256" key="5">
    <source>
        <dbReference type="ARBA" id="ARBA00023002"/>
    </source>
</evidence>
<dbReference type="InterPro" id="IPR012999">
    <property type="entry name" value="Pyr_OxRdtase_I_AS"/>
</dbReference>
<feature type="binding site" evidence="9">
    <location>
        <position position="306"/>
    </location>
    <ligand>
        <name>FAD</name>
        <dbReference type="ChEBI" id="CHEBI:57692"/>
    </ligand>
</feature>
<keyword evidence="7 11" id="KW-0676">Redox-active center</keyword>
<dbReference type="InterPro" id="IPR001100">
    <property type="entry name" value="Pyr_nuc-diS_OxRdtase"/>
</dbReference>
<evidence type="ECO:0000313" key="15">
    <source>
        <dbReference type="Proteomes" id="UP000233249"/>
    </source>
</evidence>
<evidence type="ECO:0000259" key="12">
    <source>
        <dbReference type="Pfam" id="PF02852"/>
    </source>
</evidence>
<feature type="active site" description="Proton acceptor" evidence="8">
    <location>
        <position position="448"/>
    </location>
</feature>
<evidence type="ECO:0000256" key="10">
    <source>
        <dbReference type="PIRSR" id="PIRSR000350-4"/>
    </source>
</evidence>
<keyword evidence="9" id="KW-0520">NAD</keyword>
<dbReference type="PRINTS" id="PR00411">
    <property type="entry name" value="PNDRDTASEI"/>
</dbReference>
<dbReference type="PROSITE" id="PS00076">
    <property type="entry name" value="PYRIDINE_REDOX_1"/>
    <property type="match status" value="1"/>
</dbReference>
<evidence type="ECO:0000256" key="11">
    <source>
        <dbReference type="RuleBase" id="RU003691"/>
    </source>
</evidence>
<feature type="disulfide bond" description="Redox-active" evidence="10">
    <location>
        <begin position="45"/>
        <end position="50"/>
    </location>
</feature>
<evidence type="ECO:0000256" key="2">
    <source>
        <dbReference type="ARBA" id="ARBA00022630"/>
    </source>
</evidence>
<feature type="binding site" evidence="9">
    <location>
        <position position="109"/>
    </location>
    <ligand>
        <name>FAD</name>
        <dbReference type="ChEBI" id="CHEBI:57692"/>
    </ligand>
</feature>
<comment type="similarity">
    <text evidence="1 11">Belongs to the class-I pyridine nucleotide-disulfide oxidoreductase family.</text>
</comment>
<dbReference type="PANTHER" id="PTHR43014">
    <property type="entry name" value="MERCURIC REDUCTASE"/>
    <property type="match status" value="1"/>
</dbReference>
<dbReference type="Gene3D" id="3.30.390.30">
    <property type="match status" value="1"/>
</dbReference>
<evidence type="ECO:0000256" key="4">
    <source>
        <dbReference type="ARBA" id="ARBA00022857"/>
    </source>
</evidence>
<accession>A0A2N0X7I4</accession>
<dbReference type="Proteomes" id="UP000233249">
    <property type="component" value="Unassembled WGS sequence"/>
</dbReference>
<dbReference type="InterPro" id="IPR023753">
    <property type="entry name" value="FAD/NAD-binding_dom"/>
</dbReference>
<keyword evidence="4" id="KW-0521">NADP</keyword>
<keyword evidence="2 11" id="KW-0285">Flavoprotein</keyword>
<evidence type="ECO:0000256" key="8">
    <source>
        <dbReference type="PIRSR" id="PIRSR000350-2"/>
    </source>
</evidence>
<evidence type="ECO:0000256" key="6">
    <source>
        <dbReference type="ARBA" id="ARBA00023157"/>
    </source>
</evidence>
<name>A0A2N0X7I4_9CORY</name>
<dbReference type="SUPFAM" id="SSF51905">
    <property type="entry name" value="FAD/NAD(P)-binding domain"/>
    <property type="match status" value="1"/>
</dbReference>
<dbReference type="RefSeq" id="WP_101173620.1">
    <property type="nucleotide sequence ID" value="NZ_JAKRKB010000004.1"/>
</dbReference>
<dbReference type="InterPro" id="IPR016156">
    <property type="entry name" value="FAD/NAD-linked_Rdtase_dimer_sf"/>
</dbReference>
<keyword evidence="6" id="KW-1015">Disulfide bond</keyword>
<comment type="cofactor">
    <cofactor evidence="9">
        <name>FAD</name>
        <dbReference type="ChEBI" id="CHEBI:57692"/>
    </cofactor>
    <text evidence="9">Binds 1 FAD per subunit.</text>
</comment>
<proteinExistence type="inferred from homology"/>
<dbReference type="PRINTS" id="PR00368">
    <property type="entry name" value="FADPNR"/>
</dbReference>
<protein>
    <submittedName>
        <fullName evidence="14">Pyridine nucleotide-disulfide oxidoreductase</fullName>
    </submittedName>
</protein>
<evidence type="ECO:0000313" key="14">
    <source>
        <dbReference type="EMBL" id="PKF68653.1"/>
    </source>
</evidence>
<feature type="domain" description="FAD/NAD(P)-binding" evidence="13">
    <location>
        <begin position="7"/>
        <end position="316"/>
    </location>
</feature>
<reference evidence="14 15" key="1">
    <citation type="submission" date="2017-12" db="EMBL/GenBank/DDBJ databases">
        <title>Corynebacterium mastitidis 16-1433 Genome.</title>
        <authorList>
            <person name="Gulvik C.A."/>
        </authorList>
    </citation>
    <scope>NUCLEOTIDE SEQUENCE [LARGE SCALE GENOMIC DNA]</scope>
    <source>
        <strain evidence="14 15">16-1433</strain>
    </source>
</reference>
<evidence type="ECO:0000256" key="1">
    <source>
        <dbReference type="ARBA" id="ARBA00007532"/>
    </source>
</evidence>
<dbReference type="Pfam" id="PF07992">
    <property type="entry name" value="Pyr_redox_2"/>
    <property type="match status" value="1"/>
</dbReference>
<dbReference type="PANTHER" id="PTHR43014:SF4">
    <property type="entry name" value="PYRIDINE NUCLEOTIDE-DISULFIDE OXIDOREDUCTASE RCLA-RELATED"/>
    <property type="match status" value="1"/>
</dbReference>
<sequence>MRNIDLDVIVLGFGKAGKTIAMKRGRAGDRVAIVEQSPQMYGGTCINVGCVPTKTLLTSAHRHRIGGGEDHAGAFAAARRHRDEFVARLNAANKEMAVDSGVRVIDGHGRFTGPNTVEVTGGAEALTLTAPTIVINTGAVPVLPDVPGVDLDRVADSTAVQRLPEPPARLAVVGGGPIGLEFATMFAQFGSRVTVLDGSEAFLGRYDWDIAGAVRTDLEAQGIEIVGGARVTGFAATADGVSVRYGGGGGEDSAVEADYALLAIGRRPNTEDLNLQAAGVEVTERGAVRVDEHLRTSAPGIYAAGDVTGGPQFTYISYDDHRIILEDRWGTGAVPRSAAGRLFPTTTFLNSPLSQIGMGEQEAREEAARRGHTLAVRARDIADIAIMPRPKILGQPQGRAKFLVDEEEDRILGATLYCVDSQELINTVAVAMRHGVPASELGAGIYTHPSSSEVFNALLG</sequence>
<evidence type="ECO:0000256" key="3">
    <source>
        <dbReference type="ARBA" id="ARBA00022827"/>
    </source>
</evidence>